<evidence type="ECO:0000259" key="1">
    <source>
        <dbReference type="Pfam" id="PF13456"/>
    </source>
</evidence>
<dbReference type="InterPro" id="IPR012337">
    <property type="entry name" value="RNaseH-like_sf"/>
</dbReference>
<evidence type="ECO:0000313" key="3">
    <source>
        <dbReference type="Proteomes" id="UP001318860"/>
    </source>
</evidence>
<evidence type="ECO:0000313" key="2">
    <source>
        <dbReference type="EMBL" id="KAK6122229.1"/>
    </source>
</evidence>
<dbReference type="PANTHER" id="PTHR47723">
    <property type="entry name" value="OS05G0353850 PROTEIN"/>
    <property type="match status" value="1"/>
</dbReference>
<gene>
    <name evidence="2" type="ORF">DH2020_044032</name>
</gene>
<keyword evidence="3" id="KW-1185">Reference proteome</keyword>
<protein>
    <recommendedName>
        <fullName evidence="1">RNase H type-1 domain-containing protein</fullName>
    </recommendedName>
</protein>
<dbReference type="SUPFAM" id="SSF53098">
    <property type="entry name" value="Ribonuclease H-like"/>
    <property type="match status" value="1"/>
</dbReference>
<dbReference type="InterPro" id="IPR053151">
    <property type="entry name" value="RNase_H-like"/>
</dbReference>
<dbReference type="Proteomes" id="UP001318860">
    <property type="component" value="Unassembled WGS sequence"/>
</dbReference>
<comment type="caution">
    <text evidence="2">The sequence shown here is derived from an EMBL/GenBank/DDBJ whole genome shotgun (WGS) entry which is preliminary data.</text>
</comment>
<proteinExistence type="predicted"/>
<reference evidence="2 3" key="1">
    <citation type="journal article" date="2021" name="Comput. Struct. Biotechnol. J.">
        <title>De novo genome assembly of the potent medicinal plant Rehmannia glutinosa using nanopore technology.</title>
        <authorList>
            <person name="Ma L."/>
            <person name="Dong C."/>
            <person name="Song C."/>
            <person name="Wang X."/>
            <person name="Zheng X."/>
            <person name="Niu Y."/>
            <person name="Chen S."/>
            <person name="Feng W."/>
        </authorList>
    </citation>
    <scope>NUCLEOTIDE SEQUENCE [LARGE SCALE GENOMIC DNA]</scope>
    <source>
        <strain evidence="2">DH-2019</strain>
    </source>
</reference>
<dbReference type="PANTHER" id="PTHR47723:SF23">
    <property type="entry name" value="REVERSE TRANSCRIPTASE-LIKE PROTEIN"/>
    <property type="match status" value="1"/>
</dbReference>
<dbReference type="Gene3D" id="3.30.420.10">
    <property type="entry name" value="Ribonuclease H-like superfamily/Ribonuclease H"/>
    <property type="match status" value="1"/>
</dbReference>
<feature type="domain" description="RNase H type-1" evidence="1">
    <location>
        <begin position="7"/>
        <end position="76"/>
    </location>
</feature>
<dbReference type="Pfam" id="PF13456">
    <property type="entry name" value="RVT_3"/>
    <property type="match status" value="1"/>
</dbReference>
<accession>A0ABR0UI10</accession>
<sequence length="108" mass="12643">MAAMLSIHYAFVKGWTKLWLKSDSAYVVNLIHKRSSDVPWRHLSNWRYTLHLISQMDLVVSHIYREGNRVADFLSKNLPLCGTQQMRHGFIECLRHMPIDGTMTWLAT</sequence>
<organism evidence="2 3">
    <name type="scientific">Rehmannia glutinosa</name>
    <name type="common">Chinese foxglove</name>
    <dbReference type="NCBI Taxonomy" id="99300"/>
    <lineage>
        <taxon>Eukaryota</taxon>
        <taxon>Viridiplantae</taxon>
        <taxon>Streptophyta</taxon>
        <taxon>Embryophyta</taxon>
        <taxon>Tracheophyta</taxon>
        <taxon>Spermatophyta</taxon>
        <taxon>Magnoliopsida</taxon>
        <taxon>eudicotyledons</taxon>
        <taxon>Gunneridae</taxon>
        <taxon>Pentapetalae</taxon>
        <taxon>asterids</taxon>
        <taxon>lamiids</taxon>
        <taxon>Lamiales</taxon>
        <taxon>Orobanchaceae</taxon>
        <taxon>Rehmannieae</taxon>
        <taxon>Rehmannia</taxon>
    </lineage>
</organism>
<dbReference type="EMBL" id="JABTTQ020002734">
    <property type="protein sequence ID" value="KAK6122229.1"/>
    <property type="molecule type" value="Genomic_DNA"/>
</dbReference>
<dbReference type="CDD" id="cd06222">
    <property type="entry name" value="RNase_H_like"/>
    <property type="match status" value="1"/>
</dbReference>
<dbReference type="InterPro" id="IPR002156">
    <property type="entry name" value="RNaseH_domain"/>
</dbReference>
<name>A0ABR0UI10_REHGL</name>
<dbReference type="InterPro" id="IPR036397">
    <property type="entry name" value="RNaseH_sf"/>
</dbReference>
<dbReference type="InterPro" id="IPR044730">
    <property type="entry name" value="RNase_H-like_dom_plant"/>
</dbReference>